<reference evidence="1" key="1">
    <citation type="journal article" date="2020" name="Stud. Mycol.">
        <title>101 Dothideomycetes genomes: a test case for predicting lifestyles and emergence of pathogens.</title>
        <authorList>
            <person name="Haridas S."/>
            <person name="Albert R."/>
            <person name="Binder M."/>
            <person name="Bloem J."/>
            <person name="Labutti K."/>
            <person name="Salamov A."/>
            <person name="Andreopoulos B."/>
            <person name="Baker S."/>
            <person name="Barry K."/>
            <person name="Bills G."/>
            <person name="Bluhm B."/>
            <person name="Cannon C."/>
            <person name="Castanera R."/>
            <person name="Culley D."/>
            <person name="Daum C."/>
            <person name="Ezra D."/>
            <person name="Gonzalez J."/>
            <person name="Henrissat B."/>
            <person name="Kuo A."/>
            <person name="Liang C."/>
            <person name="Lipzen A."/>
            <person name="Lutzoni F."/>
            <person name="Magnuson J."/>
            <person name="Mondo S."/>
            <person name="Nolan M."/>
            <person name="Ohm R."/>
            <person name="Pangilinan J."/>
            <person name="Park H.-J."/>
            <person name="Ramirez L."/>
            <person name="Alfaro M."/>
            <person name="Sun H."/>
            <person name="Tritt A."/>
            <person name="Yoshinaga Y."/>
            <person name="Zwiers L.-H."/>
            <person name="Turgeon B."/>
            <person name="Goodwin S."/>
            <person name="Spatafora J."/>
            <person name="Crous P."/>
            <person name="Grigoriev I."/>
        </authorList>
    </citation>
    <scope>NUCLEOTIDE SEQUENCE</scope>
    <source>
        <strain evidence="1">CBS 122368</strain>
    </source>
</reference>
<dbReference type="RefSeq" id="XP_033681432.1">
    <property type="nucleotide sequence ID" value="XM_033829401.1"/>
</dbReference>
<proteinExistence type="predicted"/>
<organism evidence="1 2">
    <name type="scientific">Trematosphaeria pertusa</name>
    <dbReference type="NCBI Taxonomy" id="390896"/>
    <lineage>
        <taxon>Eukaryota</taxon>
        <taxon>Fungi</taxon>
        <taxon>Dikarya</taxon>
        <taxon>Ascomycota</taxon>
        <taxon>Pezizomycotina</taxon>
        <taxon>Dothideomycetes</taxon>
        <taxon>Pleosporomycetidae</taxon>
        <taxon>Pleosporales</taxon>
        <taxon>Massarineae</taxon>
        <taxon>Trematosphaeriaceae</taxon>
        <taxon>Trematosphaeria</taxon>
    </lineage>
</organism>
<evidence type="ECO:0000313" key="2">
    <source>
        <dbReference type="Proteomes" id="UP000800094"/>
    </source>
</evidence>
<keyword evidence="2" id="KW-1185">Reference proteome</keyword>
<dbReference type="Proteomes" id="UP000800094">
    <property type="component" value="Unassembled WGS sequence"/>
</dbReference>
<protein>
    <submittedName>
        <fullName evidence="1">Uncharacterized protein</fullName>
    </submittedName>
</protein>
<feature type="non-terminal residue" evidence="1">
    <location>
        <position position="112"/>
    </location>
</feature>
<dbReference type="GeneID" id="54582731"/>
<sequence>MYSHRLRELHEQGRKRMAVFWSWRKEMQNSVAKRSMEVIEACEATIAYLEDEFANRKIDFATELYAVLVERDRATADAVLDDLVRAFPWTKDAVVANLRDGVIDYSGLKQVS</sequence>
<dbReference type="AlphaFoldDB" id="A0A6A6I8L6"/>
<dbReference type="EMBL" id="ML987198">
    <property type="protein sequence ID" value="KAF2246428.1"/>
    <property type="molecule type" value="Genomic_DNA"/>
</dbReference>
<dbReference type="OrthoDB" id="3796237at2759"/>
<accession>A0A6A6I8L6</accession>
<name>A0A6A6I8L6_9PLEO</name>
<gene>
    <name evidence="1" type="ORF">BU26DRAFT_520901</name>
</gene>
<evidence type="ECO:0000313" key="1">
    <source>
        <dbReference type="EMBL" id="KAF2246428.1"/>
    </source>
</evidence>